<dbReference type="InterPro" id="IPR027417">
    <property type="entry name" value="P-loop_NTPase"/>
</dbReference>
<dbReference type="PANTHER" id="PTHR37807">
    <property type="entry name" value="OS07G0160300 PROTEIN"/>
    <property type="match status" value="1"/>
</dbReference>
<dbReference type="Proteomes" id="UP001227101">
    <property type="component" value="Chromosome"/>
</dbReference>
<organism evidence="1 2">
    <name type="scientific">Amycolatopsis nalaikhensis</name>
    <dbReference type="NCBI Taxonomy" id="715472"/>
    <lineage>
        <taxon>Bacteria</taxon>
        <taxon>Bacillati</taxon>
        <taxon>Actinomycetota</taxon>
        <taxon>Actinomycetes</taxon>
        <taxon>Pseudonocardiales</taxon>
        <taxon>Pseudonocardiaceae</taxon>
        <taxon>Amycolatopsis</taxon>
    </lineage>
</organism>
<evidence type="ECO:0000313" key="1">
    <source>
        <dbReference type="EMBL" id="WIV60712.1"/>
    </source>
</evidence>
<dbReference type="Gene3D" id="3.40.50.300">
    <property type="entry name" value="P-loop containing nucleotide triphosphate hydrolases"/>
    <property type="match status" value="1"/>
</dbReference>
<gene>
    <name evidence="1" type="ORF">QP939_19900</name>
</gene>
<sequence>MPSSPTVIAISGPPAVGKSTLARGLATRLTLPLLSRDAIKEALFDTLGYDDRLQSKRFGAAAAAVLFTQLTDILGAGTSCLTESNFRRTHSSDDFRRLVKDTGARVVQVQLTADGPTLLKRFAERSATAERHPGHGDQNNLDEFSAELLAGAYEPLDVPGDVLTIDATDPAAVSLDDLAAQLATLLDHPTHPPTSPPA</sequence>
<evidence type="ECO:0000313" key="2">
    <source>
        <dbReference type="Proteomes" id="UP001227101"/>
    </source>
</evidence>
<keyword evidence="2" id="KW-1185">Reference proteome</keyword>
<name>A0ABY8XY98_9PSEU</name>
<dbReference type="PANTHER" id="PTHR37807:SF3">
    <property type="entry name" value="OS07G0160300 PROTEIN"/>
    <property type="match status" value="1"/>
</dbReference>
<reference evidence="1 2" key="1">
    <citation type="submission" date="2023-06" db="EMBL/GenBank/DDBJ databases">
        <authorList>
            <person name="Oyuntsetseg B."/>
            <person name="Kim S.B."/>
        </authorList>
    </citation>
    <scope>NUCLEOTIDE SEQUENCE [LARGE SCALE GENOMIC DNA]</scope>
    <source>
        <strain evidence="1 2">2-2</strain>
    </source>
</reference>
<accession>A0ABY8XY98</accession>
<proteinExistence type="predicted"/>
<dbReference type="Pfam" id="PF13671">
    <property type="entry name" value="AAA_33"/>
    <property type="match status" value="1"/>
</dbReference>
<dbReference type="EMBL" id="CP127173">
    <property type="protein sequence ID" value="WIV60712.1"/>
    <property type="molecule type" value="Genomic_DNA"/>
</dbReference>
<protein>
    <submittedName>
        <fullName evidence="1">AAA family ATPase</fullName>
    </submittedName>
</protein>
<dbReference type="SUPFAM" id="SSF52540">
    <property type="entry name" value="P-loop containing nucleoside triphosphate hydrolases"/>
    <property type="match status" value="1"/>
</dbReference>
<dbReference type="RefSeq" id="WP_285458321.1">
    <property type="nucleotide sequence ID" value="NZ_CP127173.1"/>
</dbReference>